<proteinExistence type="predicted"/>
<sequence>MKQVTLRNGTQADGADVFMIGSVLEVMFDEERAVFLEMIDHARTGQPLSQVACECLHGMAMLQPDFKVDPVVLNIAVSMVEGEGDDMHLVNPVTGEVLGDDNDLLGSLTFVVAGEDMPLQASPQSFYIPGPPTLQ</sequence>
<evidence type="ECO:0000313" key="2">
    <source>
        <dbReference type="Proteomes" id="UP000595362"/>
    </source>
</evidence>
<accession>A0A7T5R1W0</accession>
<dbReference type="EMBL" id="CP066681">
    <property type="protein sequence ID" value="QQG36017.1"/>
    <property type="molecule type" value="Genomic_DNA"/>
</dbReference>
<organism evidence="1 2">
    <name type="scientific">Micavibrio aeruginosavorus</name>
    <dbReference type="NCBI Taxonomy" id="349221"/>
    <lineage>
        <taxon>Bacteria</taxon>
        <taxon>Pseudomonadati</taxon>
        <taxon>Bdellovibrionota</taxon>
        <taxon>Bdellovibrionia</taxon>
        <taxon>Bdellovibrionales</taxon>
        <taxon>Pseudobdellovibrionaceae</taxon>
        <taxon>Micavibrio</taxon>
    </lineage>
</organism>
<evidence type="ECO:0000313" key="1">
    <source>
        <dbReference type="EMBL" id="QQG36017.1"/>
    </source>
</evidence>
<dbReference type="Proteomes" id="UP000595362">
    <property type="component" value="Chromosome"/>
</dbReference>
<reference evidence="1 2" key="1">
    <citation type="submission" date="2020-07" db="EMBL/GenBank/DDBJ databases">
        <title>Huge and variable diversity of episymbiotic CPR bacteria and DPANN archaea in groundwater ecosystems.</title>
        <authorList>
            <person name="He C.Y."/>
            <person name="Keren R."/>
            <person name="Whittaker M."/>
            <person name="Farag I.F."/>
            <person name="Doudna J."/>
            <person name="Cate J.H.D."/>
            <person name="Banfield J.F."/>
        </authorList>
    </citation>
    <scope>NUCLEOTIDE SEQUENCE [LARGE SCALE GENOMIC DNA]</scope>
    <source>
        <strain evidence="1">NC_groundwater_70_Ag_B-0.1um_54_66</strain>
    </source>
</reference>
<gene>
    <name evidence="1" type="ORF">HYS17_11030</name>
</gene>
<name>A0A7T5R1W0_9BACT</name>
<protein>
    <submittedName>
        <fullName evidence="1">Uncharacterized protein</fullName>
    </submittedName>
</protein>
<dbReference type="AlphaFoldDB" id="A0A7T5R1W0"/>